<sequence>MAGTTLNKEEEASLLELMKRLCADFEAKIDANIAAQKAFYAELNAKFDVGVKAYNAEVKAIVHSSSHEQNATIDEIGDQCNTCDVDLTSVKELEQPMLSLEGQSNFLQSNCCIEVNDDPIGTQDNDTEILRWVNAIVDKLHQETSNAGMNENNHGVQSICVMDATPDSVSKEPWDEDEDTANPTKLEVTKAEYDTIKQVMLRNHPKGILLAFPTQDLNDLEEIHHQVQTVDFLVLTETPFVTPAAPKRSTHTHSRRLITGEQCSVVWVQCIAGSVVPHAPISQAEQVEEYTALCVTKHEASTAGELLQDLRGNMVWVISPQHPEVTGTHFYRNSISDAVTAMSGACWCMARGLDHVTVECYRSCNWQPHTSPQGALICIHKTFICGDIATPVYDVGTLHNRIMVGCETIRNLPGIHQRIWVLMQ</sequence>
<comment type="caution">
    <text evidence="1">The sequence shown here is derived from an EMBL/GenBank/DDBJ whole genome shotgun (WGS) entry which is preliminary data.</text>
</comment>
<dbReference type="Proteomes" id="UP001159363">
    <property type="component" value="Chromosome 3"/>
</dbReference>
<proteinExistence type="predicted"/>
<reference evidence="1 2" key="1">
    <citation type="submission" date="2023-02" db="EMBL/GenBank/DDBJ databases">
        <title>LHISI_Scaffold_Assembly.</title>
        <authorList>
            <person name="Stuart O.P."/>
            <person name="Cleave R."/>
            <person name="Magrath M.J.L."/>
            <person name="Mikheyev A.S."/>
        </authorList>
    </citation>
    <scope>NUCLEOTIDE SEQUENCE [LARGE SCALE GENOMIC DNA]</scope>
    <source>
        <strain evidence="1">Daus_M_001</strain>
        <tissue evidence="1">Leg muscle</tissue>
    </source>
</reference>
<protein>
    <submittedName>
        <fullName evidence="1">Uncharacterized protein</fullName>
    </submittedName>
</protein>
<keyword evidence="2" id="KW-1185">Reference proteome</keyword>
<evidence type="ECO:0000313" key="2">
    <source>
        <dbReference type="Proteomes" id="UP001159363"/>
    </source>
</evidence>
<gene>
    <name evidence="1" type="ORF">PR048_010351</name>
</gene>
<accession>A0ABQ9I2Y0</accession>
<evidence type="ECO:0000313" key="1">
    <source>
        <dbReference type="EMBL" id="KAJ8890842.1"/>
    </source>
</evidence>
<organism evidence="1 2">
    <name type="scientific">Dryococelus australis</name>
    <dbReference type="NCBI Taxonomy" id="614101"/>
    <lineage>
        <taxon>Eukaryota</taxon>
        <taxon>Metazoa</taxon>
        <taxon>Ecdysozoa</taxon>
        <taxon>Arthropoda</taxon>
        <taxon>Hexapoda</taxon>
        <taxon>Insecta</taxon>
        <taxon>Pterygota</taxon>
        <taxon>Neoptera</taxon>
        <taxon>Polyneoptera</taxon>
        <taxon>Phasmatodea</taxon>
        <taxon>Verophasmatodea</taxon>
        <taxon>Anareolatae</taxon>
        <taxon>Phasmatidae</taxon>
        <taxon>Eurycanthinae</taxon>
        <taxon>Dryococelus</taxon>
    </lineage>
</organism>
<dbReference type="EMBL" id="JARBHB010000003">
    <property type="protein sequence ID" value="KAJ8890842.1"/>
    <property type="molecule type" value="Genomic_DNA"/>
</dbReference>
<name>A0ABQ9I2Y0_9NEOP</name>